<dbReference type="OrthoDB" id="9803456at2"/>
<proteinExistence type="predicted"/>
<gene>
    <name evidence="7" type="ORF">BSZ39_01665</name>
</gene>
<dbReference type="PANTHER" id="PTHR30606">
    <property type="entry name" value="LIPID A BIOSYNTHESIS LAUROYL ACYLTRANSFERASE"/>
    <property type="match status" value="1"/>
</dbReference>
<keyword evidence="5" id="KW-0472">Membrane</keyword>
<name>A0A1Q5Q5E1_9ACTO</name>
<keyword evidence="4" id="KW-0808">Transferase</keyword>
<evidence type="ECO:0000256" key="3">
    <source>
        <dbReference type="ARBA" id="ARBA00022519"/>
    </source>
</evidence>
<dbReference type="Proteomes" id="UP000185628">
    <property type="component" value="Unassembled WGS sequence"/>
</dbReference>
<dbReference type="GO" id="GO:0005886">
    <property type="term" value="C:plasma membrane"/>
    <property type="evidence" value="ECO:0007669"/>
    <property type="project" value="UniProtKB-SubCell"/>
</dbReference>
<keyword evidence="6" id="KW-0012">Acyltransferase</keyword>
<dbReference type="InterPro" id="IPR004960">
    <property type="entry name" value="LipA_acyltrans"/>
</dbReference>
<keyword evidence="8" id="KW-1185">Reference proteome</keyword>
<sequence>MKDRLLATAFALAPRLPGRLVRAAAHLGADATWLVRGSGVKQLEKNLVRVGAATPETVAGASRQAMRHYMRYYAEALQLSSLTPEQVDARVSVVMDPTIAEKCAQGSVILTLGHLGNWDLAGAWASRHLAPVLTVAEHLKPEEVFQAFVALREAVGMTILPLDKGGAVFPQLLRRSRTERRLVCLLADRDLSRSGVPAQICGHPARVAAGPAALSLAAKIPLYFVGSRHIRLTGERRRRAGTPWGMELEFSAPCVTDLKGAEGVADLTAQWTAHLSDYLRRYPLHWHMLQPVFDADLDMARIEAKQGSGT</sequence>
<protein>
    <recommendedName>
        <fullName evidence="9">KDO2-lipid IV(A) lauroyltransferase</fullName>
    </recommendedName>
</protein>
<dbReference type="PANTHER" id="PTHR30606:SF10">
    <property type="entry name" value="PHOSPHATIDYLINOSITOL MANNOSIDE ACYLTRANSFERASE"/>
    <property type="match status" value="1"/>
</dbReference>
<evidence type="ECO:0000313" key="7">
    <source>
        <dbReference type="EMBL" id="OKL54909.1"/>
    </source>
</evidence>
<comment type="subcellular location">
    <subcellularLocation>
        <location evidence="1">Cell inner membrane</location>
    </subcellularLocation>
</comment>
<dbReference type="GO" id="GO:0016746">
    <property type="term" value="F:acyltransferase activity"/>
    <property type="evidence" value="ECO:0007669"/>
    <property type="project" value="UniProtKB-KW"/>
</dbReference>
<dbReference type="GO" id="GO:0009247">
    <property type="term" value="P:glycolipid biosynthetic process"/>
    <property type="evidence" value="ECO:0007669"/>
    <property type="project" value="UniProtKB-ARBA"/>
</dbReference>
<reference evidence="8" key="1">
    <citation type="submission" date="2016-12" db="EMBL/GenBank/DDBJ databases">
        <authorList>
            <person name="Meng X."/>
        </authorList>
    </citation>
    <scope>NUCLEOTIDE SEQUENCE [LARGE SCALE GENOMIC DNA]</scope>
    <source>
        <strain evidence="8">DSM 19116</strain>
    </source>
</reference>
<evidence type="ECO:0000256" key="1">
    <source>
        <dbReference type="ARBA" id="ARBA00004533"/>
    </source>
</evidence>
<accession>A0A1Q5Q5E1</accession>
<dbReference type="NCBIfam" id="NF005919">
    <property type="entry name" value="PRK07920.1"/>
    <property type="match status" value="1"/>
</dbReference>
<keyword evidence="2" id="KW-1003">Cell membrane</keyword>
<dbReference type="AlphaFoldDB" id="A0A1Q5Q5E1"/>
<dbReference type="Pfam" id="PF03279">
    <property type="entry name" value="Lip_A_acyltrans"/>
    <property type="match status" value="1"/>
</dbReference>
<evidence type="ECO:0000256" key="6">
    <source>
        <dbReference type="ARBA" id="ARBA00023315"/>
    </source>
</evidence>
<organism evidence="7 8">
    <name type="scientific">Bowdeniella nasicola</name>
    <dbReference type="NCBI Taxonomy" id="208480"/>
    <lineage>
        <taxon>Bacteria</taxon>
        <taxon>Bacillati</taxon>
        <taxon>Actinomycetota</taxon>
        <taxon>Actinomycetes</taxon>
        <taxon>Actinomycetales</taxon>
        <taxon>Actinomycetaceae</taxon>
        <taxon>Bowdeniella</taxon>
    </lineage>
</organism>
<evidence type="ECO:0000256" key="2">
    <source>
        <dbReference type="ARBA" id="ARBA00022475"/>
    </source>
</evidence>
<comment type="caution">
    <text evidence="7">The sequence shown here is derived from an EMBL/GenBank/DDBJ whole genome shotgun (WGS) entry which is preliminary data.</text>
</comment>
<evidence type="ECO:0000313" key="8">
    <source>
        <dbReference type="Proteomes" id="UP000185628"/>
    </source>
</evidence>
<evidence type="ECO:0000256" key="4">
    <source>
        <dbReference type="ARBA" id="ARBA00022679"/>
    </source>
</evidence>
<dbReference type="EMBL" id="MQVR01000005">
    <property type="protein sequence ID" value="OKL54909.1"/>
    <property type="molecule type" value="Genomic_DNA"/>
</dbReference>
<dbReference type="CDD" id="cd07984">
    <property type="entry name" value="LPLAT_LABLAT-like"/>
    <property type="match status" value="1"/>
</dbReference>
<keyword evidence="3" id="KW-0997">Cell inner membrane</keyword>
<evidence type="ECO:0008006" key="9">
    <source>
        <dbReference type="Google" id="ProtNLM"/>
    </source>
</evidence>
<dbReference type="RefSeq" id="WP_073715662.1">
    <property type="nucleotide sequence ID" value="NZ_MQVR01000005.1"/>
</dbReference>
<evidence type="ECO:0000256" key="5">
    <source>
        <dbReference type="ARBA" id="ARBA00023136"/>
    </source>
</evidence>